<evidence type="ECO:0000256" key="5">
    <source>
        <dbReference type="ARBA" id="ARBA00038063"/>
    </source>
</evidence>
<dbReference type="Proteomes" id="UP000591941">
    <property type="component" value="Unassembled WGS sequence"/>
</dbReference>
<sequence>MQLIVGLGNPGTKYAGTRHNAGFMAVTAIAEKYGVTRWKEEHQAHTATINVDGEKVMLVMPQTFMNLSGDAVGPLMRYYKLSPADVIVIYDDMDLPVGQLRLRVKGSAGGHNGMKSVIAHLGTDQFPHVRIGIGRPQPGWTVIDHVLARPQEDDAAAMAEGVQQAAEAAVGICTLGMDLAMNRFNPLKRAR</sequence>
<organism evidence="9 10">
    <name type="scientific">Negativicoccus succinicivorans</name>
    <dbReference type="NCBI Taxonomy" id="620903"/>
    <lineage>
        <taxon>Bacteria</taxon>
        <taxon>Bacillati</taxon>
        <taxon>Bacillota</taxon>
        <taxon>Negativicutes</taxon>
        <taxon>Veillonellales</taxon>
        <taxon>Veillonellaceae</taxon>
        <taxon>Negativicoccus</taxon>
    </lineage>
</organism>
<feature type="binding site" evidence="8">
    <location>
        <position position="112"/>
    </location>
    <ligand>
        <name>tRNA</name>
        <dbReference type="ChEBI" id="CHEBI:17843"/>
    </ligand>
</feature>
<dbReference type="PANTHER" id="PTHR17224:SF1">
    <property type="entry name" value="PEPTIDYL-TRNA HYDROLASE"/>
    <property type="match status" value="1"/>
</dbReference>
<evidence type="ECO:0000256" key="1">
    <source>
        <dbReference type="ARBA" id="ARBA00013260"/>
    </source>
</evidence>
<gene>
    <name evidence="8" type="primary">pth</name>
    <name evidence="9" type="ORF">HNR45_000580</name>
</gene>
<dbReference type="InterPro" id="IPR036416">
    <property type="entry name" value="Pept_tRNA_hydro_sf"/>
</dbReference>
<dbReference type="GeneID" id="93485853"/>
<comment type="caution">
    <text evidence="9">The sequence shown here is derived from an EMBL/GenBank/DDBJ whole genome shotgun (WGS) entry which is preliminary data.</text>
</comment>
<protein>
    <recommendedName>
        <fullName evidence="7 8">Peptidyl-tRNA hydrolase</fullName>
        <shortName evidence="8">Pth</shortName>
        <ecNumber evidence="1 8">3.1.1.29</ecNumber>
    </recommendedName>
</protein>
<dbReference type="EMBL" id="JACHHI010000002">
    <property type="protein sequence ID" value="MBB6477550.1"/>
    <property type="molecule type" value="Genomic_DNA"/>
</dbReference>
<keyword evidence="4 8" id="KW-0694">RNA-binding</keyword>
<dbReference type="GO" id="GO:0006515">
    <property type="term" value="P:protein quality control for misfolded or incompletely synthesized proteins"/>
    <property type="evidence" value="ECO:0007669"/>
    <property type="project" value="UniProtKB-UniRule"/>
</dbReference>
<comment type="catalytic activity">
    <reaction evidence="6 8">
        <text>an N-acyl-L-alpha-aminoacyl-tRNA + H2O = an N-acyl-L-amino acid + a tRNA + H(+)</text>
        <dbReference type="Rhea" id="RHEA:54448"/>
        <dbReference type="Rhea" id="RHEA-COMP:10123"/>
        <dbReference type="Rhea" id="RHEA-COMP:13883"/>
        <dbReference type="ChEBI" id="CHEBI:15377"/>
        <dbReference type="ChEBI" id="CHEBI:15378"/>
        <dbReference type="ChEBI" id="CHEBI:59874"/>
        <dbReference type="ChEBI" id="CHEBI:78442"/>
        <dbReference type="ChEBI" id="CHEBI:138191"/>
        <dbReference type="EC" id="3.1.1.29"/>
    </reaction>
</comment>
<evidence type="ECO:0000313" key="10">
    <source>
        <dbReference type="Proteomes" id="UP000591941"/>
    </source>
</evidence>
<reference evidence="9 10" key="1">
    <citation type="submission" date="2020-08" db="EMBL/GenBank/DDBJ databases">
        <title>Genomic Encyclopedia of Type Strains, Phase IV (KMG-IV): sequencing the most valuable type-strain genomes for metagenomic binning, comparative biology and taxonomic classification.</title>
        <authorList>
            <person name="Goeker M."/>
        </authorList>
    </citation>
    <scope>NUCLEOTIDE SEQUENCE [LARGE SCALE GENOMIC DNA]</scope>
    <source>
        <strain evidence="9 10">DSM 21255</strain>
    </source>
</reference>
<feature type="active site" description="Proton acceptor" evidence="8">
    <location>
        <position position="19"/>
    </location>
</feature>
<dbReference type="PANTHER" id="PTHR17224">
    <property type="entry name" value="PEPTIDYL-TRNA HYDROLASE"/>
    <property type="match status" value="1"/>
</dbReference>
<comment type="similarity">
    <text evidence="5 8">Belongs to the PTH family.</text>
</comment>
<name>A0A841R395_9FIRM</name>
<accession>A0A841R395</accession>
<evidence type="ECO:0000256" key="6">
    <source>
        <dbReference type="ARBA" id="ARBA00048707"/>
    </source>
</evidence>
<dbReference type="FunFam" id="3.40.50.1470:FF:000001">
    <property type="entry name" value="Peptidyl-tRNA hydrolase"/>
    <property type="match status" value="1"/>
</dbReference>
<evidence type="ECO:0000256" key="2">
    <source>
        <dbReference type="ARBA" id="ARBA00022555"/>
    </source>
</evidence>
<feature type="binding site" evidence="8">
    <location>
        <position position="14"/>
    </location>
    <ligand>
        <name>tRNA</name>
        <dbReference type="ChEBI" id="CHEBI:17843"/>
    </ligand>
</feature>
<dbReference type="HAMAP" id="MF_00083">
    <property type="entry name" value="Pept_tRNA_hydro_bact"/>
    <property type="match status" value="1"/>
</dbReference>
<dbReference type="NCBIfam" id="TIGR00447">
    <property type="entry name" value="pth"/>
    <property type="match status" value="1"/>
</dbReference>
<evidence type="ECO:0000313" key="9">
    <source>
        <dbReference type="EMBL" id="MBB6477550.1"/>
    </source>
</evidence>
<dbReference type="Gene3D" id="3.40.50.1470">
    <property type="entry name" value="Peptidyl-tRNA hydrolase"/>
    <property type="match status" value="1"/>
</dbReference>
<evidence type="ECO:0000256" key="4">
    <source>
        <dbReference type="ARBA" id="ARBA00022884"/>
    </source>
</evidence>
<keyword evidence="2 8" id="KW-0820">tRNA-binding</keyword>
<comment type="subunit">
    <text evidence="8">Monomer.</text>
</comment>
<feature type="site" description="Discriminates between blocked and unblocked aminoacyl-tRNA" evidence="8">
    <location>
        <position position="9"/>
    </location>
</feature>
<dbReference type="AlphaFoldDB" id="A0A841R395"/>
<comment type="function">
    <text evidence="8">Hydrolyzes ribosome-free peptidyl-tRNAs (with 1 or more amino acids incorporated), which drop off the ribosome during protein synthesis, or as a result of ribosome stalling.</text>
</comment>
<evidence type="ECO:0000256" key="8">
    <source>
        <dbReference type="HAMAP-Rule" id="MF_00083"/>
    </source>
</evidence>
<keyword evidence="3 8" id="KW-0378">Hydrolase</keyword>
<feature type="site" description="Stabilizes the basic form of H active site to accept a proton" evidence="8">
    <location>
        <position position="91"/>
    </location>
</feature>
<dbReference type="OrthoDB" id="9800507at2"/>
<feature type="binding site" evidence="8">
    <location>
        <position position="64"/>
    </location>
    <ligand>
        <name>tRNA</name>
        <dbReference type="ChEBI" id="CHEBI:17843"/>
    </ligand>
</feature>
<comment type="subcellular location">
    <subcellularLocation>
        <location evidence="8">Cytoplasm</location>
    </subcellularLocation>
</comment>
<keyword evidence="10" id="KW-1185">Reference proteome</keyword>
<dbReference type="GO" id="GO:0004045">
    <property type="term" value="F:peptidyl-tRNA hydrolase activity"/>
    <property type="evidence" value="ECO:0007669"/>
    <property type="project" value="UniProtKB-UniRule"/>
</dbReference>
<keyword evidence="8" id="KW-0963">Cytoplasm</keyword>
<dbReference type="EC" id="3.1.1.29" evidence="1 8"/>
<dbReference type="GO" id="GO:0000049">
    <property type="term" value="F:tRNA binding"/>
    <property type="evidence" value="ECO:0007669"/>
    <property type="project" value="UniProtKB-UniRule"/>
</dbReference>
<dbReference type="PROSITE" id="PS01196">
    <property type="entry name" value="PEPT_TRNA_HYDROL_2"/>
    <property type="match status" value="1"/>
</dbReference>
<dbReference type="GO" id="GO:0072344">
    <property type="term" value="P:rescue of stalled ribosome"/>
    <property type="evidence" value="ECO:0007669"/>
    <property type="project" value="UniProtKB-UniRule"/>
</dbReference>
<comment type="function">
    <text evidence="8">Catalyzes the release of premature peptidyl moieties from peptidyl-tRNA molecules trapped in stalled 50S ribosomal subunits, and thus maintains levels of free tRNAs and 50S ribosomes.</text>
</comment>
<dbReference type="InterPro" id="IPR018171">
    <property type="entry name" value="Pept_tRNA_hydro_CS"/>
</dbReference>
<dbReference type="RefSeq" id="WP_024048614.1">
    <property type="nucleotide sequence ID" value="NZ_CABWNB010000003.1"/>
</dbReference>
<dbReference type="SUPFAM" id="SSF53178">
    <property type="entry name" value="Peptidyl-tRNA hydrolase-like"/>
    <property type="match status" value="1"/>
</dbReference>
<proteinExistence type="inferred from homology"/>
<dbReference type="CDD" id="cd00462">
    <property type="entry name" value="PTH"/>
    <property type="match status" value="1"/>
</dbReference>
<evidence type="ECO:0000256" key="7">
    <source>
        <dbReference type="ARBA" id="ARBA00050038"/>
    </source>
</evidence>
<dbReference type="Pfam" id="PF01195">
    <property type="entry name" value="Pept_tRNA_hydro"/>
    <property type="match status" value="1"/>
</dbReference>
<feature type="binding site" evidence="8">
    <location>
        <position position="66"/>
    </location>
    <ligand>
        <name>tRNA</name>
        <dbReference type="ChEBI" id="CHEBI:17843"/>
    </ligand>
</feature>
<dbReference type="GO" id="GO:0005737">
    <property type="term" value="C:cytoplasm"/>
    <property type="evidence" value="ECO:0007669"/>
    <property type="project" value="UniProtKB-SubCell"/>
</dbReference>
<evidence type="ECO:0000256" key="3">
    <source>
        <dbReference type="ARBA" id="ARBA00022801"/>
    </source>
</evidence>
<dbReference type="InterPro" id="IPR001328">
    <property type="entry name" value="Pept_tRNA_hydro"/>
</dbReference>